<keyword evidence="6" id="KW-1185">Reference proteome</keyword>
<evidence type="ECO:0000313" key="6">
    <source>
        <dbReference type="Proteomes" id="UP000703720"/>
    </source>
</evidence>
<gene>
    <name evidence="5" type="ORF">JOF42_000256</name>
</gene>
<protein>
    <submittedName>
        <fullName evidence="5">DNA-binding HxlR family transcriptional regulator</fullName>
    </submittedName>
</protein>
<dbReference type="PANTHER" id="PTHR33204:SF18">
    <property type="entry name" value="TRANSCRIPTIONAL REGULATORY PROTEIN"/>
    <property type="match status" value="1"/>
</dbReference>
<dbReference type="InterPro" id="IPR036390">
    <property type="entry name" value="WH_DNA-bd_sf"/>
</dbReference>
<name>A0ABS4WKN2_9MICO</name>
<dbReference type="RefSeq" id="WP_210096199.1">
    <property type="nucleotide sequence ID" value="NZ_BAAAIO010000001.1"/>
</dbReference>
<evidence type="ECO:0000259" key="4">
    <source>
        <dbReference type="PROSITE" id="PS51118"/>
    </source>
</evidence>
<dbReference type="InterPro" id="IPR002577">
    <property type="entry name" value="HTH_HxlR"/>
</dbReference>
<evidence type="ECO:0000256" key="3">
    <source>
        <dbReference type="ARBA" id="ARBA00023163"/>
    </source>
</evidence>
<sequence length="233" mass="26285">MGAPYYQFCPVAKAMELLDERWTMLLLRELLLGTEHFNDLRRGLPRMSPTLLSHRLDQLQRAGLIERIAHGADVRYVLTPAGAELRPVVEQLSAWGVRWIGELGDADLDPKLLLWDMHRNIDHETVPDARTVIALHFTDASPARRRWWLVIHDGDADVCDADPGYEVAIEVRCSLRALTRFWRGDIEWTTLLLAEDATATGPSHLRRALPSWFTRPGYAAVPRVGALAGVPGR</sequence>
<evidence type="ECO:0000256" key="2">
    <source>
        <dbReference type="ARBA" id="ARBA00023125"/>
    </source>
</evidence>
<dbReference type="InterPro" id="IPR036388">
    <property type="entry name" value="WH-like_DNA-bd_sf"/>
</dbReference>
<keyword evidence="2 5" id="KW-0238">DNA-binding</keyword>
<feature type="domain" description="HTH hxlR-type" evidence="4">
    <location>
        <begin position="9"/>
        <end position="104"/>
    </location>
</feature>
<dbReference type="GO" id="GO:0003677">
    <property type="term" value="F:DNA binding"/>
    <property type="evidence" value="ECO:0007669"/>
    <property type="project" value="UniProtKB-KW"/>
</dbReference>
<dbReference type="PANTHER" id="PTHR33204">
    <property type="entry name" value="TRANSCRIPTIONAL REGULATOR, MARR FAMILY"/>
    <property type="match status" value="1"/>
</dbReference>
<reference evidence="5 6" key="1">
    <citation type="submission" date="2021-03" db="EMBL/GenBank/DDBJ databases">
        <title>Sequencing the genomes of 1000 actinobacteria strains.</title>
        <authorList>
            <person name="Klenk H.-P."/>
        </authorList>
    </citation>
    <scope>NUCLEOTIDE SEQUENCE [LARGE SCALE GENOMIC DNA]</scope>
    <source>
        <strain evidence="5 6">DSM 13468</strain>
    </source>
</reference>
<organism evidence="5 6">
    <name type="scientific">Microbacterium phyllosphaerae</name>
    <dbReference type="NCBI Taxonomy" id="124798"/>
    <lineage>
        <taxon>Bacteria</taxon>
        <taxon>Bacillati</taxon>
        <taxon>Actinomycetota</taxon>
        <taxon>Actinomycetes</taxon>
        <taxon>Micrococcales</taxon>
        <taxon>Microbacteriaceae</taxon>
        <taxon>Microbacterium</taxon>
    </lineage>
</organism>
<evidence type="ECO:0000256" key="1">
    <source>
        <dbReference type="ARBA" id="ARBA00023015"/>
    </source>
</evidence>
<dbReference type="SUPFAM" id="SSF55718">
    <property type="entry name" value="SCP-like"/>
    <property type="match status" value="1"/>
</dbReference>
<evidence type="ECO:0000313" key="5">
    <source>
        <dbReference type="EMBL" id="MBP2376761.1"/>
    </source>
</evidence>
<proteinExistence type="predicted"/>
<dbReference type="Gene3D" id="1.10.10.10">
    <property type="entry name" value="Winged helix-like DNA-binding domain superfamily/Winged helix DNA-binding domain"/>
    <property type="match status" value="1"/>
</dbReference>
<dbReference type="Proteomes" id="UP000703720">
    <property type="component" value="Unassembled WGS sequence"/>
</dbReference>
<dbReference type="InterPro" id="IPR036527">
    <property type="entry name" value="SCP2_sterol-bd_dom_sf"/>
</dbReference>
<keyword evidence="1" id="KW-0805">Transcription regulation</keyword>
<dbReference type="PROSITE" id="PS51118">
    <property type="entry name" value="HTH_HXLR"/>
    <property type="match status" value="1"/>
</dbReference>
<dbReference type="SUPFAM" id="SSF46785">
    <property type="entry name" value="Winged helix' DNA-binding domain"/>
    <property type="match status" value="1"/>
</dbReference>
<accession>A0ABS4WKN2</accession>
<comment type="caution">
    <text evidence="5">The sequence shown here is derived from an EMBL/GenBank/DDBJ whole genome shotgun (WGS) entry which is preliminary data.</text>
</comment>
<dbReference type="EMBL" id="JAGIOA010000001">
    <property type="protein sequence ID" value="MBP2376761.1"/>
    <property type="molecule type" value="Genomic_DNA"/>
</dbReference>
<dbReference type="Pfam" id="PF01638">
    <property type="entry name" value="HxlR"/>
    <property type="match status" value="1"/>
</dbReference>
<keyword evidence="3" id="KW-0804">Transcription</keyword>